<dbReference type="EMBL" id="CP102774">
    <property type="protein sequence ID" value="UZF88398.1"/>
    <property type="molecule type" value="Genomic_DNA"/>
</dbReference>
<dbReference type="Gene3D" id="3.10.450.50">
    <property type="match status" value="1"/>
</dbReference>
<protein>
    <submittedName>
        <fullName evidence="2">Nuclear transport factor 2 family protein</fullName>
    </submittedName>
</protein>
<sequence>MLPTIPLISVIAQARAGLCRSGFFLGRPGRTKNEPVNRRSRDDSIVTANRSAPMPTIAEQIRQVLEAKAKALVSRDHRALEELIDADFTYLNAGGRLFDKPGYIETYCRSGALLFVEQEISELAVKQLDGLAIATMSLADRLRIDGRIVSGRFKSLVVFRLSPSSWRWLAGQTMKALAG</sequence>
<accession>A0A9E7ZNG0</accession>
<organism evidence="2">
    <name type="scientific">Bosea sp. NBC_00436</name>
    <dbReference type="NCBI Taxonomy" id="2969620"/>
    <lineage>
        <taxon>Bacteria</taxon>
        <taxon>Pseudomonadati</taxon>
        <taxon>Pseudomonadota</taxon>
        <taxon>Alphaproteobacteria</taxon>
        <taxon>Hyphomicrobiales</taxon>
        <taxon>Boseaceae</taxon>
        <taxon>Bosea</taxon>
    </lineage>
</organism>
<reference evidence="2" key="1">
    <citation type="submission" date="2022-08" db="EMBL/GenBank/DDBJ databases">
        <title>Complete Genome Sequences of 2 Bosea sp. soil isolates.</title>
        <authorList>
            <person name="Alvarez Arevalo M."/>
            <person name="Sterndorff E.B."/>
            <person name="Faurdal D."/>
            <person name="Joergensen T.S."/>
            <person name="Weber T."/>
        </authorList>
    </citation>
    <scope>NUCLEOTIDE SEQUENCE</scope>
    <source>
        <strain evidence="2">NBC_00436</strain>
    </source>
</reference>
<dbReference type="SUPFAM" id="SSF54427">
    <property type="entry name" value="NTF2-like"/>
    <property type="match status" value="1"/>
</dbReference>
<dbReference type="InterPro" id="IPR032710">
    <property type="entry name" value="NTF2-like_dom_sf"/>
</dbReference>
<dbReference type="AlphaFoldDB" id="A0A9E7ZNG0"/>
<dbReference type="Pfam" id="PF14534">
    <property type="entry name" value="DUF4440"/>
    <property type="match status" value="1"/>
</dbReference>
<gene>
    <name evidence="2" type="ORF">NWE54_06320</name>
</gene>
<proteinExistence type="predicted"/>
<name>A0A9E7ZNG0_9HYPH</name>
<evidence type="ECO:0000259" key="1">
    <source>
        <dbReference type="Pfam" id="PF14534"/>
    </source>
</evidence>
<dbReference type="InterPro" id="IPR027843">
    <property type="entry name" value="DUF4440"/>
</dbReference>
<evidence type="ECO:0000313" key="2">
    <source>
        <dbReference type="EMBL" id="UZF88398.1"/>
    </source>
</evidence>
<feature type="domain" description="DUF4440" evidence="1">
    <location>
        <begin position="61"/>
        <end position="167"/>
    </location>
</feature>